<dbReference type="PANTHER" id="PTHR43948:SF10">
    <property type="entry name" value="MRJ, ISOFORM E"/>
    <property type="match status" value="1"/>
</dbReference>
<sequence length="295" mass="35330">MNYKKACEILDVSEKHLDEDVKKAYFRMALRYHPDKYKEDNGDKFKEVKSAYDFLLHGKKNVGKIEMDENINYKELIKMCIRYFSPENNWDTLFMDTSFTGIIKDYQNISLKIFDRLNKDKAKQVYDFLFKFNYVLGINEEVLSKYKEVLQKKMVYDNIIILNPSLKDLLNDNIFKLEVDGTEFYVPLWHHELHFSLQEKDLIVRCEPDIPKEIWINESNNMYIQKQISINDLFEKGFYEFKVGEKSFKINSYSLKITKEKQIVLLKESGILRINEEHTYDTTLRSDIYVEVFLV</sequence>
<dbReference type="EMBL" id="MN740356">
    <property type="protein sequence ID" value="QHU02386.1"/>
    <property type="molecule type" value="Genomic_DNA"/>
</dbReference>
<dbReference type="Gene3D" id="1.10.287.110">
    <property type="entry name" value="DnaJ domain"/>
    <property type="match status" value="1"/>
</dbReference>
<dbReference type="Pfam" id="PF00226">
    <property type="entry name" value="DnaJ"/>
    <property type="match status" value="1"/>
</dbReference>
<feature type="domain" description="J" evidence="1">
    <location>
        <begin position="5"/>
        <end position="71"/>
    </location>
</feature>
<reference evidence="2" key="1">
    <citation type="journal article" date="2020" name="Nature">
        <title>Giant virus diversity and host interactions through global metagenomics.</title>
        <authorList>
            <person name="Schulz F."/>
            <person name="Roux S."/>
            <person name="Paez-Espino D."/>
            <person name="Jungbluth S."/>
            <person name="Walsh D.A."/>
            <person name="Denef V.J."/>
            <person name="McMahon K.D."/>
            <person name="Konstantinidis K.T."/>
            <person name="Eloe-Fadrosh E.A."/>
            <person name="Kyrpides N.C."/>
            <person name="Woyke T."/>
        </authorList>
    </citation>
    <scope>NUCLEOTIDE SEQUENCE</scope>
    <source>
        <strain evidence="2">GVMAG-M-3300025880-75</strain>
    </source>
</reference>
<accession>A0A6C0JCE2</accession>
<dbReference type="SMART" id="SM00271">
    <property type="entry name" value="DnaJ"/>
    <property type="match status" value="1"/>
</dbReference>
<dbReference type="SUPFAM" id="SSF46565">
    <property type="entry name" value="Chaperone J-domain"/>
    <property type="match status" value="1"/>
</dbReference>
<protein>
    <recommendedName>
        <fullName evidence="1">J domain-containing protein</fullName>
    </recommendedName>
</protein>
<name>A0A6C0JCE2_9ZZZZ</name>
<dbReference type="InterPro" id="IPR001623">
    <property type="entry name" value="DnaJ_domain"/>
</dbReference>
<proteinExistence type="predicted"/>
<dbReference type="PROSITE" id="PS50076">
    <property type="entry name" value="DNAJ_2"/>
    <property type="match status" value="1"/>
</dbReference>
<dbReference type="CDD" id="cd06257">
    <property type="entry name" value="DnaJ"/>
    <property type="match status" value="1"/>
</dbReference>
<dbReference type="AlphaFoldDB" id="A0A6C0JCE2"/>
<dbReference type="PRINTS" id="PR00625">
    <property type="entry name" value="JDOMAIN"/>
</dbReference>
<evidence type="ECO:0000259" key="1">
    <source>
        <dbReference type="PROSITE" id="PS50076"/>
    </source>
</evidence>
<organism evidence="2">
    <name type="scientific">viral metagenome</name>
    <dbReference type="NCBI Taxonomy" id="1070528"/>
    <lineage>
        <taxon>unclassified sequences</taxon>
        <taxon>metagenomes</taxon>
        <taxon>organismal metagenomes</taxon>
    </lineage>
</organism>
<dbReference type="PANTHER" id="PTHR43948">
    <property type="entry name" value="DNAJ HOMOLOG SUBFAMILY B"/>
    <property type="match status" value="1"/>
</dbReference>
<evidence type="ECO:0000313" key="2">
    <source>
        <dbReference type="EMBL" id="QHU02386.1"/>
    </source>
</evidence>
<dbReference type="InterPro" id="IPR036869">
    <property type="entry name" value="J_dom_sf"/>
</dbReference>